<accession>A0AA36J6J4</accession>
<dbReference type="Proteomes" id="UP001178507">
    <property type="component" value="Unassembled WGS sequence"/>
</dbReference>
<evidence type="ECO:0000256" key="2">
    <source>
        <dbReference type="SAM" id="MobiDB-lite"/>
    </source>
</evidence>
<dbReference type="AlphaFoldDB" id="A0AA36J6J4"/>
<evidence type="ECO:0000313" key="4">
    <source>
        <dbReference type="Proteomes" id="UP001178507"/>
    </source>
</evidence>
<proteinExistence type="predicted"/>
<name>A0AA36J6J4_9DINO</name>
<comment type="caution">
    <text evidence="3">The sequence shown here is derived from an EMBL/GenBank/DDBJ whole genome shotgun (WGS) entry which is preliminary data.</text>
</comment>
<feature type="coiled-coil region" evidence="1">
    <location>
        <begin position="236"/>
        <end position="289"/>
    </location>
</feature>
<sequence length="343" mass="39426">MVASTLVQIPLAGSADAKVSQLAERVSVLVAALQKRCDEDKEELEQHVDKIHARVEARLSSLERHEEPALNLGRETAVLREARSMVGAAIGEVQNAWRQEMAEQRRHVEELNETSRQSHARLEKAERSMSMQERGLRRVEENLQAVASMQETPQWFVQLEGAMNNLERQVNEQQVAVEVQVARLQVECDGLRRRAEMLGGMREELMQAMEERVAATARTPAAPAREERYAMLARRCDELEAKMAAQKVHVESHEQRFGSLAERLEAQQQEALDQNRHQQSQRREELLQEVDCQMRVMRQRMDTLSELCDELMMRQVSDSGRKGRGQERYRDPRATMPVLREEG</sequence>
<dbReference type="EMBL" id="CAUJNA010003375">
    <property type="protein sequence ID" value="CAJ1400540.1"/>
    <property type="molecule type" value="Genomic_DNA"/>
</dbReference>
<keyword evidence="1" id="KW-0175">Coiled coil</keyword>
<organism evidence="3 4">
    <name type="scientific">Effrenium voratum</name>
    <dbReference type="NCBI Taxonomy" id="2562239"/>
    <lineage>
        <taxon>Eukaryota</taxon>
        <taxon>Sar</taxon>
        <taxon>Alveolata</taxon>
        <taxon>Dinophyceae</taxon>
        <taxon>Suessiales</taxon>
        <taxon>Symbiodiniaceae</taxon>
        <taxon>Effrenium</taxon>
    </lineage>
</organism>
<evidence type="ECO:0000313" key="3">
    <source>
        <dbReference type="EMBL" id="CAJ1400540.1"/>
    </source>
</evidence>
<gene>
    <name evidence="3" type="ORF">EVOR1521_LOCUS23857</name>
</gene>
<feature type="compositionally biased region" description="Basic and acidic residues" evidence="2">
    <location>
        <begin position="319"/>
        <end position="343"/>
    </location>
</feature>
<keyword evidence="4" id="KW-1185">Reference proteome</keyword>
<feature type="region of interest" description="Disordered" evidence="2">
    <location>
        <begin position="317"/>
        <end position="343"/>
    </location>
</feature>
<reference evidence="3" key="1">
    <citation type="submission" date="2023-08" db="EMBL/GenBank/DDBJ databases">
        <authorList>
            <person name="Chen Y."/>
            <person name="Shah S."/>
            <person name="Dougan E. K."/>
            <person name="Thang M."/>
            <person name="Chan C."/>
        </authorList>
    </citation>
    <scope>NUCLEOTIDE SEQUENCE</scope>
</reference>
<evidence type="ECO:0000256" key="1">
    <source>
        <dbReference type="SAM" id="Coils"/>
    </source>
</evidence>
<protein>
    <submittedName>
        <fullName evidence="3">Uncharacterized protein</fullName>
    </submittedName>
</protein>
<feature type="region of interest" description="Disordered" evidence="2">
    <location>
        <begin position="112"/>
        <end position="132"/>
    </location>
</feature>